<dbReference type="SMART" id="SM00116">
    <property type="entry name" value="CBS"/>
    <property type="match status" value="2"/>
</dbReference>
<dbReference type="GO" id="GO:0006950">
    <property type="term" value="P:response to stress"/>
    <property type="evidence" value="ECO:0007669"/>
    <property type="project" value="UniProtKB-ARBA"/>
</dbReference>
<dbReference type="SMART" id="SM00382">
    <property type="entry name" value="AAA"/>
    <property type="match status" value="1"/>
</dbReference>
<dbReference type="GO" id="GO:0031460">
    <property type="term" value="P:glycine betaine transport"/>
    <property type="evidence" value="ECO:0007669"/>
    <property type="project" value="InterPro"/>
</dbReference>
<dbReference type="GO" id="GO:0016887">
    <property type="term" value="F:ATP hydrolysis activity"/>
    <property type="evidence" value="ECO:0007669"/>
    <property type="project" value="InterPro"/>
</dbReference>
<dbReference type="Gene3D" id="3.40.50.300">
    <property type="entry name" value="P-loop containing nucleotide triphosphate hydrolases"/>
    <property type="match status" value="1"/>
</dbReference>
<evidence type="ECO:0000256" key="2">
    <source>
        <dbReference type="ARBA" id="ARBA00022448"/>
    </source>
</evidence>
<comment type="similarity">
    <text evidence="1">Belongs to the ABC transporter superfamily.</text>
</comment>
<keyword evidence="2" id="KW-0813">Transport</keyword>
<evidence type="ECO:0000259" key="6">
    <source>
        <dbReference type="PROSITE" id="PS50893"/>
    </source>
</evidence>
<dbReference type="EMBL" id="LNQE01001842">
    <property type="protein sequence ID" value="KUG04715.1"/>
    <property type="molecule type" value="Genomic_DNA"/>
</dbReference>
<dbReference type="InterPro" id="IPR003439">
    <property type="entry name" value="ABC_transporter-like_ATP-bd"/>
</dbReference>
<protein>
    <submittedName>
        <fullName evidence="8">L-proline glycine betaine abc transport system permease protein prov</fullName>
    </submittedName>
</protein>
<dbReference type="PROSITE" id="PS50893">
    <property type="entry name" value="ABC_TRANSPORTER_2"/>
    <property type="match status" value="1"/>
</dbReference>
<dbReference type="GO" id="GO:0005524">
    <property type="term" value="F:ATP binding"/>
    <property type="evidence" value="ECO:0007669"/>
    <property type="project" value="UniProtKB-KW"/>
</dbReference>
<feature type="domain" description="CBS" evidence="7">
    <location>
        <begin position="277"/>
        <end position="334"/>
    </location>
</feature>
<dbReference type="AlphaFoldDB" id="A0A0W8E7W8"/>
<dbReference type="SUPFAM" id="SSF54631">
    <property type="entry name" value="CBS-domain pair"/>
    <property type="match status" value="1"/>
</dbReference>
<sequence>MIEIKNLTKIYGNNIDKALELVKQGIINEEIKKRTRQVVGVRDVSFTVEEGETFVIMGLSGSGKSTLLRCINRLIKSSAGEIVIDGRDVLTMPPKELEELRKRKMSMVFQRFALLPHRTILDNVAYGLEVQGIYKEERLAKAREVIELVGLKGWEDSYPHNLSGGMQQRVGIARALATDPDILLMDEPFSALDPLIRQDMQEELIDIQEKLQKTIIFITHDLDEALKLGDHIALMKDGEIVQIGQPEDILLSPATEYVARFVENVNRSLALTASSVMVRPRYVVHPKDGPRTALNFMEKHGLSTLFVVDRFGKLKGYIRAEDASELASQGVKDLEDIIQTDMPTTGPDSPLADLLEVMAYTKVPIAVIDENSKLQGTLVRGSVIAGLAGGRGEMDNG</sequence>
<name>A0A0W8E7W8_9ZZZZ</name>
<dbReference type="InterPro" id="IPR046342">
    <property type="entry name" value="CBS_dom_sf"/>
</dbReference>
<accession>A0A0W8E7W8</accession>
<dbReference type="Pfam" id="PF00571">
    <property type="entry name" value="CBS"/>
    <property type="match status" value="2"/>
</dbReference>
<organism evidence="8">
    <name type="scientific">hydrocarbon metagenome</name>
    <dbReference type="NCBI Taxonomy" id="938273"/>
    <lineage>
        <taxon>unclassified sequences</taxon>
        <taxon>metagenomes</taxon>
        <taxon>ecological metagenomes</taxon>
    </lineage>
</organism>
<keyword evidence="3" id="KW-0547">Nucleotide-binding</keyword>
<evidence type="ECO:0000256" key="4">
    <source>
        <dbReference type="ARBA" id="ARBA00022840"/>
    </source>
</evidence>
<dbReference type="InterPro" id="IPR003593">
    <property type="entry name" value="AAA+_ATPase"/>
</dbReference>
<dbReference type="Pfam" id="PF00005">
    <property type="entry name" value="ABC_tran"/>
    <property type="match status" value="1"/>
</dbReference>
<dbReference type="CDD" id="cd03294">
    <property type="entry name" value="ABC_Pro_Gly_Betaine"/>
    <property type="match status" value="1"/>
</dbReference>
<dbReference type="InterPro" id="IPR027417">
    <property type="entry name" value="P-loop_NTPase"/>
</dbReference>
<dbReference type="NCBIfam" id="TIGR01186">
    <property type="entry name" value="proV"/>
    <property type="match status" value="1"/>
</dbReference>
<evidence type="ECO:0000256" key="5">
    <source>
        <dbReference type="ARBA" id="ARBA00022970"/>
    </source>
</evidence>
<dbReference type="PANTHER" id="PTHR43869">
    <property type="entry name" value="GLYCINE BETAINE/PROLINE BETAINE TRANSPORT SYSTEM ATP-BINDING PROTEIN PROV"/>
    <property type="match status" value="1"/>
</dbReference>
<evidence type="ECO:0000313" key="8">
    <source>
        <dbReference type="EMBL" id="KUG04715.1"/>
    </source>
</evidence>
<dbReference type="InterPro" id="IPR005892">
    <property type="entry name" value="Gly-betaine_transp_ATP-bd"/>
</dbReference>
<dbReference type="InterPro" id="IPR017871">
    <property type="entry name" value="ABC_transporter-like_CS"/>
</dbReference>
<gene>
    <name evidence="8" type="ORF">ASZ90_017854</name>
</gene>
<keyword evidence="5" id="KW-0029">Amino-acid transport</keyword>
<evidence type="ECO:0000256" key="3">
    <source>
        <dbReference type="ARBA" id="ARBA00022741"/>
    </source>
</evidence>
<feature type="domain" description="ABC transporter" evidence="6">
    <location>
        <begin position="26"/>
        <end position="262"/>
    </location>
</feature>
<dbReference type="FunFam" id="3.40.50.300:FF:000201">
    <property type="entry name" value="Glycine betaine/L-proline ABC transporter ATP-binding protein"/>
    <property type="match status" value="1"/>
</dbReference>
<proteinExistence type="inferred from homology"/>
<comment type="caution">
    <text evidence="8">The sequence shown here is derived from an EMBL/GenBank/DDBJ whole genome shotgun (WGS) entry which is preliminary data.</text>
</comment>
<keyword evidence="4" id="KW-0067">ATP-binding</keyword>
<evidence type="ECO:0000259" key="7">
    <source>
        <dbReference type="PROSITE" id="PS51371"/>
    </source>
</evidence>
<dbReference type="PROSITE" id="PS00211">
    <property type="entry name" value="ABC_TRANSPORTER_1"/>
    <property type="match status" value="1"/>
</dbReference>
<reference evidence="8" key="1">
    <citation type="journal article" date="2015" name="Proc. Natl. Acad. Sci. U.S.A.">
        <title>Networks of energetic and metabolic interactions define dynamics in microbial communities.</title>
        <authorList>
            <person name="Embree M."/>
            <person name="Liu J.K."/>
            <person name="Al-Bassam M.M."/>
            <person name="Zengler K."/>
        </authorList>
    </citation>
    <scope>NUCLEOTIDE SEQUENCE</scope>
</reference>
<dbReference type="InterPro" id="IPR051921">
    <property type="entry name" value="ABC_osmolyte_uptake_ATP-bind"/>
</dbReference>
<dbReference type="PANTHER" id="PTHR43869:SF1">
    <property type="entry name" value="GLYCINE BETAINE_PROLINE BETAINE TRANSPORT SYSTEM ATP-BINDING PROTEIN PROV"/>
    <property type="match status" value="1"/>
</dbReference>
<dbReference type="Gene3D" id="3.10.580.10">
    <property type="entry name" value="CBS-domain"/>
    <property type="match status" value="1"/>
</dbReference>
<dbReference type="GO" id="GO:0016020">
    <property type="term" value="C:membrane"/>
    <property type="evidence" value="ECO:0007669"/>
    <property type="project" value="InterPro"/>
</dbReference>
<dbReference type="SUPFAM" id="SSF52540">
    <property type="entry name" value="P-loop containing nucleoside triphosphate hydrolases"/>
    <property type="match status" value="1"/>
</dbReference>
<dbReference type="GO" id="GO:0006865">
    <property type="term" value="P:amino acid transport"/>
    <property type="evidence" value="ECO:0007669"/>
    <property type="project" value="UniProtKB-KW"/>
</dbReference>
<evidence type="ECO:0000256" key="1">
    <source>
        <dbReference type="ARBA" id="ARBA00005417"/>
    </source>
</evidence>
<dbReference type="PROSITE" id="PS51371">
    <property type="entry name" value="CBS"/>
    <property type="match status" value="1"/>
</dbReference>
<dbReference type="InterPro" id="IPR000644">
    <property type="entry name" value="CBS_dom"/>
</dbReference>